<comment type="caution">
    <text evidence="2">The sequence shown here is derived from an EMBL/GenBank/DDBJ whole genome shotgun (WGS) entry which is preliminary data.</text>
</comment>
<keyword evidence="1 2" id="KW-0808">Transferase</keyword>
<organism evidence="2 3">
    <name type="scientific">Porphyridium purpureum</name>
    <name type="common">Red alga</name>
    <name type="synonym">Porphyridium cruentum</name>
    <dbReference type="NCBI Taxonomy" id="35688"/>
    <lineage>
        <taxon>Eukaryota</taxon>
        <taxon>Rhodophyta</taxon>
        <taxon>Bangiophyceae</taxon>
        <taxon>Porphyridiales</taxon>
        <taxon>Porphyridiaceae</taxon>
        <taxon>Porphyridium</taxon>
    </lineage>
</organism>
<dbReference type="InterPro" id="IPR010137">
    <property type="entry name" value="Lipid_A_LpxA"/>
</dbReference>
<dbReference type="PANTHER" id="PTHR43480:SF1">
    <property type="entry name" value="ACYL-[ACYL-CARRIER-PROTEIN]--UDP-N-ACETYLGLUCOSAMINE O-ACYLTRANSFERASE, MITOCHONDRIAL-RELATED"/>
    <property type="match status" value="1"/>
</dbReference>
<dbReference type="PROSITE" id="PS00101">
    <property type="entry name" value="HEXAPEP_TRANSFERASES"/>
    <property type="match status" value="1"/>
</dbReference>
<gene>
    <name evidence="2" type="ORF">FVE85_7391</name>
</gene>
<keyword evidence="3" id="KW-1185">Reference proteome</keyword>
<keyword evidence="2" id="KW-0012">Acyltransferase</keyword>
<dbReference type="GO" id="GO:0008610">
    <property type="term" value="P:lipid biosynthetic process"/>
    <property type="evidence" value="ECO:0007669"/>
    <property type="project" value="InterPro"/>
</dbReference>
<dbReference type="AlphaFoldDB" id="A0A5J4Z7T5"/>
<reference evidence="3" key="1">
    <citation type="journal article" date="2019" name="Nat. Commun.">
        <title>Expansion of phycobilisome linker gene families in mesophilic red algae.</title>
        <authorList>
            <person name="Lee J."/>
            <person name="Kim D."/>
            <person name="Bhattacharya D."/>
            <person name="Yoon H.S."/>
        </authorList>
    </citation>
    <scope>NUCLEOTIDE SEQUENCE [LARGE SCALE GENOMIC DNA]</scope>
    <source>
        <strain evidence="3">CCMP 1328</strain>
    </source>
</reference>
<evidence type="ECO:0000256" key="1">
    <source>
        <dbReference type="ARBA" id="ARBA00022679"/>
    </source>
</evidence>
<dbReference type="Proteomes" id="UP000324585">
    <property type="component" value="Unassembled WGS sequence"/>
</dbReference>
<dbReference type="InterPro" id="IPR018357">
    <property type="entry name" value="Hexapep_transf_CS"/>
</dbReference>
<dbReference type="InterPro" id="IPR011004">
    <property type="entry name" value="Trimer_LpxA-like_sf"/>
</dbReference>
<protein>
    <submittedName>
        <fullName evidence="2">Acyl-acyl-carrier-protein--UDP-N-acetylglucosamine O-acyltransferase</fullName>
    </submittedName>
</protein>
<dbReference type="PANTHER" id="PTHR43480">
    <property type="entry name" value="ACYL-[ACYL-CARRIER-PROTEIN]--UDP-N-ACETYLGLUCOSAMINE O-ACYLTRANSFERASE"/>
    <property type="match status" value="1"/>
</dbReference>
<name>A0A5J4Z7T5_PORPP</name>
<dbReference type="Gene3D" id="2.160.10.10">
    <property type="entry name" value="Hexapeptide repeat proteins"/>
    <property type="match status" value="1"/>
</dbReference>
<evidence type="ECO:0000313" key="3">
    <source>
        <dbReference type="Proteomes" id="UP000324585"/>
    </source>
</evidence>
<dbReference type="OrthoDB" id="25818at2759"/>
<dbReference type="EMBL" id="VRMN01000001">
    <property type="protein sequence ID" value="KAA8499806.1"/>
    <property type="molecule type" value="Genomic_DNA"/>
</dbReference>
<evidence type="ECO:0000313" key="2">
    <source>
        <dbReference type="EMBL" id="KAA8499806.1"/>
    </source>
</evidence>
<dbReference type="SUPFAM" id="SSF51161">
    <property type="entry name" value="Trimeric LpxA-like enzymes"/>
    <property type="match status" value="1"/>
</dbReference>
<dbReference type="GO" id="GO:0008780">
    <property type="term" value="F:acyl-[acyl-carrier-protein]-UDP-N-acetylglucosamine O-acyltransferase activity"/>
    <property type="evidence" value="ECO:0007669"/>
    <property type="project" value="InterPro"/>
</dbReference>
<sequence>MAARERQMCFMLNVVQHGMSMMRLRVPRMRMWSARAGISPTPDAEQMLQLRVARTSASEQAVENRNRRELDAQQVADGLVDEQVGQPVEIGQFCVLGKRSLMRAGARVGRHCELGDDVELGERSVLMTGALIGDRTIIGAHTCVYPHAVIGFEPQDRKYGFGPTRTVIGSNVTVRERVCIERGTELGGGVTTVRDRVLIMANSYIGHDCEIEADSIVSGSVSIAGHVKVGPNAVIGGHSAIHQKVRIGEGAMIGAMSAIRRDVIPFTVVSGNVAQLHALNFRKLWPKLTFRDRRILLALFKYMFIRDHTLLESFLSGELDTRMSSAQCAPLGSSVALRASTSVRDRAVLVAKHDLVSKLLRRENVHRCGHYDMVRTPHDGDGVSMRNSFNIQSATPSQCMTTHEDRSAVSAAFLQYVTRTMVNFIVTGRSERGLYSS</sequence>
<proteinExistence type="predicted"/>
<accession>A0A5J4Z7T5</accession>